<evidence type="ECO:0000313" key="1">
    <source>
        <dbReference type="EMBL" id="MBB5511730.1"/>
    </source>
</evidence>
<dbReference type="Gene3D" id="3.40.630.30">
    <property type="match status" value="1"/>
</dbReference>
<dbReference type="EMBL" id="JACHDR010000001">
    <property type="protein sequence ID" value="MBB5511730.1"/>
    <property type="molecule type" value="Genomic_DNA"/>
</dbReference>
<accession>A0A7W8WYX8</accession>
<dbReference type="InterPro" id="IPR016181">
    <property type="entry name" value="Acyl_CoA_acyltransferase"/>
</dbReference>
<sequence>MNTNCLSNPVRFTAGIWTIQSSIFPENSASLALHEKCGFRTVGRRERIARMSYGPWAGCWRDTILVERRATTE</sequence>
<evidence type="ECO:0000313" key="2">
    <source>
        <dbReference type="Proteomes" id="UP000580797"/>
    </source>
</evidence>
<reference evidence="1 2" key="1">
    <citation type="submission" date="2020-08" db="EMBL/GenBank/DDBJ databases">
        <title>Sequencing the genomes of 1000 actinobacteria strains.</title>
        <authorList>
            <person name="Klenk H.-P."/>
        </authorList>
    </citation>
    <scope>NUCLEOTIDE SEQUENCE [LARGE SCALE GENOMIC DNA]</scope>
    <source>
        <strain evidence="1 2">DSM 105783</strain>
    </source>
</reference>
<dbReference type="SUPFAM" id="SSF55729">
    <property type="entry name" value="Acyl-CoA N-acyltransferases (Nat)"/>
    <property type="match status" value="1"/>
</dbReference>
<protein>
    <submittedName>
        <fullName evidence="1">L-amino acid N-acyltransferase YncA</fullName>
    </submittedName>
</protein>
<gene>
    <name evidence="1" type="ORF">HD598_000417</name>
</gene>
<keyword evidence="1" id="KW-0808">Transferase</keyword>
<proteinExistence type="predicted"/>
<dbReference type="AlphaFoldDB" id="A0A7W8WYX8"/>
<keyword evidence="1" id="KW-0012">Acyltransferase</keyword>
<dbReference type="GO" id="GO:0016746">
    <property type="term" value="F:acyltransferase activity"/>
    <property type="evidence" value="ECO:0007669"/>
    <property type="project" value="UniProtKB-KW"/>
</dbReference>
<name>A0A7W8WYX8_9MICC</name>
<organism evidence="1 2">
    <name type="scientific">Neomicrococcus aestuarii</name>
    <dbReference type="NCBI Taxonomy" id="556325"/>
    <lineage>
        <taxon>Bacteria</taxon>
        <taxon>Bacillati</taxon>
        <taxon>Actinomycetota</taxon>
        <taxon>Actinomycetes</taxon>
        <taxon>Micrococcales</taxon>
        <taxon>Micrococcaceae</taxon>
        <taxon>Neomicrococcus</taxon>
    </lineage>
</organism>
<dbReference type="Proteomes" id="UP000580797">
    <property type="component" value="Unassembled WGS sequence"/>
</dbReference>
<comment type="caution">
    <text evidence="1">The sequence shown here is derived from an EMBL/GenBank/DDBJ whole genome shotgun (WGS) entry which is preliminary data.</text>
</comment>